<dbReference type="PANTHER" id="PTHR12049:SF7">
    <property type="entry name" value="PROTEIN ARGININE METHYLTRANSFERASE NDUFAF7, MITOCHONDRIAL"/>
    <property type="match status" value="1"/>
</dbReference>
<name>A0A4V6IMA1_METTU</name>
<evidence type="ECO:0000313" key="4">
    <source>
        <dbReference type="Proteomes" id="UP000294360"/>
    </source>
</evidence>
<dbReference type="Proteomes" id="UP000294360">
    <property type="component" value="Chromosome"/>
</dbReference>
<keyword evidence="1 3" id="KW-0489">Methyltransferase</keyword>
<sequence>MTALETILSELILEGGPISLERYMTLALSHPVHGYYRSKEAIGAKGDFITSPEISQMFGELLGLWCVEVWRLMGAPEAVRLVELGPRRGTLMADALRAVKVAPDFLAALEVHLVEISLPLREAQRAALEGRGVKVVWHASVDEVPPGPAIFIANEFFDALPVRHYVHRDGGWRERLIGLDEDGRLAFGLGVAHETAIAARGEPDDILEVGVAAARLMTQLAVRIVTQGGALLAIDYGYTEPARGETLQAMRAHQFVDPLADPGEADLTTHVNFSGLMRSARGAGAAVHGPVEQGRFLTRLGIFERAAMLKHHASPAQSAAIDAARERLAGEGPGLDRATDMARLFKVLAVTRREFDPPPGFEEASNG</sequence>
<dbReference type="InterPro" id="IPR029063">
    <property type="entry name" value="SAM-dependent_MTases_sf"/>
</dbReference>
<dbReference type="InterPro" id="IPR003788">
    <property type="entry name" value="NDUFAF7"/>
</dbReference>
<dbReference type="GO" id="GO:0035243">
    <property type="term" value="F:protein-arginine omega-N symmetric methyltransferase activity"/>
    <property type="evidence" value="ECO:0007669"/>
    <property type="project" value="TreeGrafter"/>
</dbReference>
<dbReference type="SUPFAM" id="SSF53335">
    <property type="entry name" value="S-adenosyl-L-methionine-dependent methyltransferases"/>
    <property type="match status" value="1"/>
</dbReference>
<gene>
    <name evidence="3" type="ORF">MTUNDRAET4_0678</name>
</gene>
<dbReference type="GO" id="GO:0032259">
    <property type="term" value="P:methylation"/>
    <property type="evidence" value="ECO:0007669"/>
    <property type="project" value="UniProtKB-KW"/>
</dbReference>
<evidence type="ECO:0000256" key="2">
    <source>
        <dbReference type="ARBA" id="ARBA00022679"/>
    </source>
</evidence>
<dbReference type="Pfam" id="PF02636">
    <property type="entry name" value="Methyltransf_28"/>
    <property type="match status" value="1"/>
</dbReference>
<reference evidence="3 4" key="1">
    <citation type="submission" date="2019-03" db="EMBL/GenBank/DDBJ databases">
        <authorList>
            <person name="Kox A.R. M."/>
        </authorList>
    </citation>
    <scope>NUCLEOTIDE SEQUENCE [LARGE SCALE GENOMIC DNA]</scope>
    <source>
        <strain evidence="3">MTUNDRAET4 annotated genome</strain>
    </source>
</reference>
<keyword evidence="2 3" id="KW-0808">Transferase</keyword>
<dbReference type="PANTHER" id="PTHR12049">
    <property type="entry name" value="PROTEIN ARGININE METHYLTRANSFERASE NDUFAF7, MITOCHONDRIAL"/>
    <property type="match status" value="1"/>
</dbReference>
<proteinExistence type="predicted"/>
<dbReference type="Gene3D" id="3.40.50.12710">
    <property type="match status" value="1"/>
</dbReference>
<protein>
    <submittedName>
        <fullName evidence="3">Methyltransferase</fullName>
    </submittedName>
</protein>
<accession>A0A4V6IMA1</accession>
<dbReference type="AlphaFoldDB" id="A0A4V6IMA1"/>
<evidence type="ECO:0000313" key="3">
    <source>
        <dbReference type="EMBL" id="VFU07571.1"/>
    </source>
</evidence>
<dbReference type="RefSeq" id="WP_134486865.1">
    <property type="nucleotide sequence ID" value="NZ_LR536450.1"/>
</dbReference>
<dbReference type="EMBL" id="LR536450">
    <property type="protein sequence ID" value="VFU07571.1"/>
    <property type="molecule type" value="Genomic_DNA"/>
</dbReference>
<organism evidence="3 4">
    <name type="scientific">Methylocella tundrae</name>
    <dbReference type="NCBI Taxonomy" id="227605"/>
    <lineage>
        <taxon>Bacteria</taxon>
        <taxon>Pseudomonadati</taxon>
        <taxon>Pseudomonadota</taxon>
        <taxon>Alphaproteobacteria</taxon>
        <taxon>Hyphomicrobiales</taxon>
        <taxon>Beijerinckiaceae</taxon>
        <taxon>Methylocella</taxon>
    </lineage>
</organism>
<dbReference type="InterPro" id="IPR038375">
    <property type="entry name" value="NDUFAF7_sf"/>
</dbReference>
<dbReference type="KEGG" id="mtun:MTUNDRAET4_0678"/>
<dbReference type="OrthoDB" id="9794208at2"/>
<evidence type="ECO:0000256" key="1">
    <source>
        <dbReference type="ARBA" id="ARBA00022603"/>
    </source>
</evidence>